<comment type="caution">
    <text evidence="2">The sequence shown here is derived from an EMBL/GenBank/DDBJ whole genome shotgun (WGS) entry which is preliminary data.</text>
</comment>
<feature type="transmembrane region" description="Helical" evidence="1">
    <location>
        <begin position="38"/>
        <end position="55"/>
    </location>
</feature>
<keyword evidence="1" id="KW-0472">Membrane</keyword>
<dbReference type="Proteomes" id="UP000823914">
    <property type="component" value="Unassembled WGS sequence"/>
</dbReference>
<feature type="non-terminal residue" evidence="2">
    <location>
        <position position="151"/>
    </location>
</feature>
<gene>
    <name evidence="2" type="ORF">IAA16_06305</name>
</gene>
<protein>
    <submittedName>
        <fullName evidence="2">DUF4230 domain-containing protein</fullName>
    </submittedName>
</protein>
<reference evidence="2" key="2">
    <citation type="submission" date="2021-04" db="EMBL/GenBank/DDBJ databases">
        <authorList>
            <person name="Gilroy R."/>
        </authorList>
    </citation>
    <scope>NUCLEOTIDE SEQUENCE</scope>
    <source>
        <strain evidence="2">Gambia15-2214</strain>
    </source>
</reference>
<organism evidence="2 3">
    <name type="scientific">Candidatus Treponema excrementipullorum</name>
    <dbReference type="NCBI Taxonomy" id="2838768"/>
    <lineage>
        <taxon>Bacteria</taxon>
        <taxon>Pseudomonadati</taxon>
        <taxon>Spirochaetota</taxon>
        <taxon>Spirochaetia</taxon>
        <taxon>Spirochaetales</taxon>
        <taxon>Treponemataceae</taxon>
        <taxon>Treponema</taxon>
    </lineage>
</organism>
<proteinExistence type="predicted"/>
<evidence type="ECO:0000313" key="2">
    <source>
        <dbReference type="EMBL" id="MBU3850161.1"/>
    </source>
</evidence>
<keyword evidence="1" id="KW-1133">Transmembrane helix</keyword>
<evidence type="ECO:0000313" key="3">
    <source>
        <dbReference type="Proteomes" id="UP000823914"/>
    </source>
</evidence>
<sequence>MMDFIKTVKGKIILCLVPAVLLPGIVLALPKASALLKFLTALVPLVSFLVVYFVIKRDLHKVGIQLQGLGAEVVQKTPTDAIVVQKLLKCSKLTVFTVLYTDVVALKKSKALGLSKSYSIYKYFAEIEGGIENMGDCKFVIDRENQEIYVQ</sequence>
<reference evidence="2" key="1">
    <citation type="journal article" date="2021" name="PeerJ">
        <title>Extensive microbial diversity within the chicken gut microbiome revealed by metagenomics and culture.</title>
        <authorList>
            <person name="Gilroy R."/>
            <person name="Ravi A."/>
            <person name="Getino M."/>
            <person name="Pursley I."/>
            <person name="Horton D.L."/>
            <person name="Alikhan N.F."/>
            <person name="Baker D."/>
            <person name="Gharbi K."/>
            <person name="Hall N."/>
            <person name="Watson M."/>
            <person name="Adriaenssens E.M."/>
            <person name="Foster-Nyarko E."/>
            <person name="Jarju S."/>
            <person name="Secka A."/>
            <person name="Antonio M."/>
            <person name="Oren A."/>
            <person name="Chaudhuri R.R."/>
            <person name="La Ragione R."/>
            <person name="Hildebrand F."/>
            <person name="Pallen M.J."/>
        </authorList>
    </citation>
    <scope>NUCLEOTIDE SEQUENCE</scope>
    <source>
        <strain evidence="2">Gambia15-2214</strain>
    </source>
</reference>
<accession>A0A9E2L337</accession>
<dbReference type="AlphaFoldDB" id="A0A9E2L337"/>
<keyword evidence="1" id="KW-0812">Transmembrane</keyword>
<name>A0A9E2L337_9SPIR</name>
<dbReference type="EMBL" id="JAHLFV010000150">
    <property type="protein sequence ID" value="MBU3850161.1"/>
    <property type="molecule type" value="Genomic_DNA"/>
</dbReference>
<evidence type="ECO:0000256" key="1">
    <source>
        <dbReference type="SAM" id="Phobius"/>
    </source>
</evidence>